<dbReference type="Pfam" id="PF13646">
    <property type="entry name" value="HEAT_2"/>
    <property type="match status" value="5"/>
</dbReference>
<dbReference type="PANTHER" id="PTHR12697:SF5">
    <property type="entry name" value="DEOXYHYPUSINE HYDROXYLASE"/>
    <property type="match status" value="1"/>
</dbReference>
<name>A0A9X9T7R2_METOG</name>
<dbReference type="GeneID" id="76835352"/>
<evidence type="ECO:0000313" key="3">
    <source>
        <dbReference type="EMBL" id="WAI00671.1"/>
    </source>
</evidence>
<proteinExistence type="predicted"/>
<sequence length="1366" mass="151204">MGFFRRSEPTLEQCIESREYQCIVRYFLKGIGGDAATALRALLILSERDPQSVADVLDSLSAGDMKNAALGIVQSGGPDHPAVFALARHVGPEMGRALGRAAIRCGDDAFDAIVTGTGSQDRNTRLGAIFLLGYIGKAGIPVLKEKLYHTDGEEQRTAATCLRSLDWAPEKPEEKPVFFYLCEDWNELLLLKEHSLPLLFSLVKENDPDLKRHAIQTLGEIGDRRAISVILPCVDDRDPEVRIAAVSAIARFDSPDTERLLVNALNHNDSQIRIEAAHALKRKGWIPKTRNEQIRSTIAGGNWDAVKGFGGMVVPDLIRVVRTGDNEWQGAVHALTELGPAAVQELKGILPSLPESQQKTIISIFRKSEEKHRLRRENIHILYHADGEEQRNAARFLHHLGWTPKNPDEKPMFFFLCGDWDELIGLKEKGLSLLLSLLKKDDPAQRKHALQALGEIGDSRAVPAILSHVDDRDPEVRIAAVSALACYDTFETEQLLVRALQHDDSQVRIDVAHALRRKGWAPRTQGDQMRYTIARGNWDAVIKLGVPVIPDLIRIVSTEDNEWPGAVYALAELGPDAAHELQMILPSLPKSQQKAIVSVFRKSEEKHRLRRENIQKLYHADGEEQRNAARFLHNLGWTPENPDEKPMFFFLSDDWDELIGLKERALPFLLSLVKRDDPAQRRRALLALGEIGDSRAVPAILPCVDDRDPEVRIAAVSALMHFDTADSLQRLEKALGHADSQVRIDAAHALKRHGWTPRTRGDQIRYTIARGNWDAVIKLGVPVIPDLIRIVRTGDNEWPGAVYALAGLGSDASQELENILPPLPESRQKEIVSLFRKSEEKHRLRREQNQKMQEAEKEMIPATEEVKGPSESEMRETQKRVLEGFKWLRLQKIATEQIYAIIKEGVEVHNISFEMAVAALSSRDEAIRAAAIDVLSMKGERAYSYIMKAAYDRSQIVRTAVADALGSIGQPSMIKMLSLLSKDPSVEVRLATVRSLEIMNNDRAFPYILNLFSDEDAVVRGAAAHAAATYGQFGLPLLIQSLQRQGPDIRIAAATALGEICDVRSLEFLIPHLEDSDSRVREAIRAAIVMHDYRAIEPLKIFIAGAEGEVKNAALLALYEIDPSLAGEDGADIHLFEEAFAAAENADAIIGFHPERRAESSDGTPPFNAPPSGDMVDEVYDSRNVCMDSHICEELVIRIEGGDESLSSALLVDLYDEDSSLKRDLISAMKGSDRAFAMHAATLLSKIGWSPEDAEEESLFLLATGKTTLLKEGGAKTAHILLELVPTMPSSVQNTIVEIFLSIGGRDGIFGLAHIVTGGYGAISDKAAESLAEMDAGAIPFIREAASSKDDDGKRCLEKIIQKIER</sequence>
<accession>A0A9X9T7R2</accession>
<organism evidence="3 4">
    <name type="scientific">Methanogenium organophilum</name>
    <dbReference type="NCBI Taxonomy" id="2199"/>
    <lineage>
        <taxon>Archaea</taxon>
        <taxon>Methanobacteriati</taxon>
        <taxon>Methanobacteriota</taxon>
        <taxon>Stenosarchaea group</taxon>
        <taxon>Methanomicrobia</taxon>
        <taxon>Methanomicrobiales</taxon>
        <taxon>Methanomicrobiaceae</taxon>
        <taxon>Methanogenium</taxon>
    </lineage>
</organism>
<evidence type="ECO:0000256" key="1">
    <source>
        <dbReference type="ARBA" id="ARBA00045876"/>
    </source>
</evidence>
<feature type="coiled-coil region" evidence="2">
    <location>
        <begin position="838"/>
        <end position="865"/>
    </location>
</feature>
<keyword evidence="2" id="KW-0175">Coiled coil</keyword>
<evidence type="ECO:0000313" key="4">
    <source>
        <dbReference type="Proteomes" id="UP001163096"/>
    </source>
</evidence>
<dbReference type="InterPro" id="IPR004155">
    <property type="entry name" value="PBS_lyase_HEAT"/>
</dbReference>
<protein>
    <submittedName>
        <fullName evidence="3">HEAT repeat domain-containing protein</fullName>
    </submittedName>
</protein>
<comment type="function">
    <text evidence="1">Catalyzes the hydroxylation of the N(6)-(4-aminobutyl)-L-lysine intermediate produced by deoxyhypusine synthase/DHPS on a critical lysine of the eukaryotic translation initiation factor 5A/eIF-5A. This is the second step of the post-translational modification of that lysine into an unusual amino acid residue named hypusine. Hypusination is unique to mature eIF-5A factor and is essential for its function.</text>
</comment>
<dbReference type="InterPro" id="IPR021133">
    <property type="entry name" value="HEAT_type_2"/>
</dbReference>
<dbReference type="KEGG" id="mou:OU421_09580"/>
<dbReference type="PANTHER" id="PTHR12697">
    <property type="entry name" value="PBS LYASE HEAT-LIKE PROTEIN"/>
    <property type="match status" value="1"/>
</dbReference>
<reference evidence="3" key="1">
    <citation type="submission" date="2022-11" db="EMBL/GenBank/DDBJ databases">
        <title>Complete genome sequence of Methanogenium organophilum DSM 3596.</title>
        <authorList>
            <person name="Chen S.-C."/>
            <person name="Lai S.-J."/>
            <person name="You Y.-T."/>
        </authorList>
    </citation>
    <scope>NUCLEOTIDE SEQUENCE</scope>
    <source>
        <strain evidence="3">DSM 3596</strain>
    </source>
</reference>
<dbReference type="RefSeq" id="WP_268185876.1">
    <property type="nucleotide sequence ID" value="NZ_CP113361.1"/>
</dbReference>
<keyword evidence="4" id="KW-1185">Reference proteome</keyword>
<dbReference type="Proteomes" id="UP001163096">
    <property type="component" value="Chromosome"/>
</dbReference>
<dbReference type="InterPro" id="IPR011989">
    <property type="entry name" value="ARM-like"/>
</dbReference>
<dbReference type="PROSITE" id="PS50077">
    <property type="entry name" value="HEAT_REPEAT"/>
    <property type="match status" value="2"/>
</dbReference>
<evidence type="ECO:0000256" key="2">
    <source>
        <dbReference type="SAM" id="Coils"/>
    </source>
</evidence>
<dbReference type="Gene3D" id="1.25.10.10">
    <property type="entry name" value="Leucine-rich Repeat Variant"/>
    <property type="match status" value="6"/>
</dbReference>
<dbReference type="EMBL" id="CP113361">
    <property type="protein sequence ID" value="WAI00671.1"/>
    <property type="molecule type" value="Genomic_DNA"/>
</dbReference>
<gene>
    <name evidence="3" type="ORF">OU421_09580</name>
</gene>
<dbReference type="InterPro" id="IPR016024">
    <property type="entry name" value="ARM-type_fold"/>
</dbReference>
<dbReference type="SUPFAM" id="SSF48371">
    <property type="entry name" value="ARM repeat"/>
    <property type="match status" value="1"/>
</dbReference>
<dbReference type="GO" id="GO:0016491">
    <property type="term" value="F:oxidoreductase activity"/>
    <property type="evidence" value="ECO:0007669"/>
    <property type="project" value="TreeGrafter"/>
</dbReference>
<dbReference type="SMART" id="SM00567">
    <property type="entry name" value="EZ_HEAT"/>
    <property type="match status" value="9"/>
</dbReference>